<dbReference type="Pfam" id="PF12682">
    <property type="entry name" value="Flavodoxin_4"/>
    <property type="match status" value="1"/>
</dbReference>
<dbReference type="RefSeq" id="WP_066519636.1">
    <property type="nucleotide sequence ID" value="NZ_CABMOF010000002.1"/>
</dbReference>
<feature type="domain" description="Flavodoxin-like" evidence="1">
    <location>
        <begin position="14"/>
        <end position="140"/>
    </location>
</feature>
<dbReference type="Proteomes" id="UP000070366">
    <property type="component" value="Unassembled WGS sequence"/>
</dbReference>
<accession>A0A136Q408</accession>
<dbReference type="EMBL" id="LSZW01000061">
    <property type="protein sequence ID" value="KXK65392.1"/>
    <property type="molecule type" value="Genomic_DNA"/>
</dbReference>
<proteinExistence type="predicted"/>
<dbReference type="STRING" id="626937.HMPREF3293_01604"/>
<name>A0A136Q408_9FIRM</name>
<comment type="caution">
    <text evidence="2">The sequence shown here is derived from an EMBL/GenBank/DDBJ whole genome shotgun (WGS) entry which is preliminary data.</text>
</comment>
<organism evidence="2 3">
    <name type="scientific">Christensenella minuta</name>
    <dbReference type="NCBI Taxonomy" id="626937"/>
    <lineage>
        <taxon>Bacteria</taxon>
        <taxon>Bacillati</taxon>
        <taxon>Bacillota</taxon>
        <taxon>Clostridia</taxon>
        <taxon>Christensenellales</taxon>
        <taxon>Christensenellaceae</taxon>
        <taxon>Christensenella</taxon>
    </lineage>
</organism>
<sequence length="172" mass="19040">MLFTKKRKLQNPHILVAYFSRSGNTRRIAKAICRQTGGTLFEIQPRTPYPPSYEETVAKAREEIQRGYLPALKERAGGMKPYKTVFIGSPNWWGTLAPPAAAFLAEHGLAGRIVVPFCTYGGSGIEELCGTVARLCPQARVLSAFEAYGPKAKTGAVKRQTGKWLRRIGMIR</sequence>
<dbReference type="InterPro" id="IPR008254">
    <property type="entry name" value="Flavodoxin/NO_synth"/>
</dbReference>
<protein>
    <recommendedName>
        <fullName evidence="1">Flavodoxin-like domain-containing protein</fullName>
    </recommendedName>
</protein>
<dbReference type="InterPro" id="IPR029039">
    <property type="entry name" value="Flavoprotein-like_sf"/>
</dbReference>
<dbReference type="PANTHER" id="PTHR39201">
    <property type="entry name" value="EXPORTED PROTEIN-RELATED"/>
    <property type="match status" value="1"/>
</dbReference>
<keyword evidence="3" id="KW-1185">Reference proteome</keyword>
<evidence type="ECO:0000313" key="2">
    <source>
        <dbReference type="EMBL" id="KXK65392.1"/>
    </source>
</evidence>
<evidence type="ECO:0000313" key="3">
    <source>
        <dbReference type="Proteomes" id="UP000070366"/>
    </source>
</evidence>
<evidence type="ECO:0000259" key="1">
    <source>
        <dbReference type="Pfam" id="PF12682"/>
    </source>
</evidence>
<dbReference type="KEGG" id="cmiu:B1H56_10870"/>
<dbReference type="OrthoDB" id="9806505at2"/>
<gene>
    <name evidence="2" type="ORF">HMPREF3293_01604</name>
</gene>
<dbReference type="Gene3D" id="3.40.50.360">
    <property type="match status" value="1"/>
</dbReference>
<dbReference type="AlphaFoldDB" id="A0A136Q408"/>
<dbReference type="GO" id="GO:0010181">
    <property type="term" value="F:FMN binding"/>
    <property type="evidence" value="ECO:0007669"/>
    <property type="project" value="InterPro"/>
</dbReference>
<dbReference type="GO" id="GO:0016651">
    <property type="term" value="F:oxidoreductase activity, acting on NAD(P)H"/>
    <property type="evidence" value="ECO:0007669"/>
    <property type="project" value="UniProtKB-ARBA"/>
</dbReference>
<dbReference type="PANTHER" id="PTHR39201:SF1">
    <property type="entry name" value="FLAVODOXIN-LIKE DOMAIN-CONTAINING PROTEIN"/>
    <property type="match status" value="1"/>
</dbReference>
<dbReference type="SUPFAM" id="SSF52218">
    <property type="entry name" value="Flavoproteins"/>
    <property type="match status" value="1"/>
</dbReference>
<reference evidence="2 3" key="1">
    <citation type="submission" date="2016-02" db="EMBL/GenBank/DDBJ databases">
        <authorList>
            <person name="Wen L."/>
            <person name="He K."/>
            <person name="Yang H."/>
        </authorList>
    </citation>
    <scope>NUCLEOTIDE SEQUENCE [LARGE SCALE GENOMIC DNA]</scope>
    <source>
        <strain evidence="2 3">DSM 22607</strain>
    </source>
</reference>